<gene>
    <name evidence="5" type="ORF">METZ01_LOCUS118816</name>
</gene>
<name>A0A381XN91_9ZZZZ</name>
<evidence type="ECO:0000259" key="4">
    <source>
        <dbReference type="Pfam" id="PF13407"/>
    </source>
</evidence>
<dbReference type="GO" id="GO:0030246">
    <property type="term" value="F:carbohydrate binding"/>
    <property type="evidence" value="ECO:0007669"/>
    <property type="project" value="UniProtKB-ARBA"/>
</dbReference>
<evidence type="ECO:0000313" key="5">
    <source>
        <dbReference type="EMBL" id="SVA65962.1"/>
    </source>
</evidence>
<keyword evidence="3" id="KW-0732">Signal</keyword>
<dbReference type="PROSITE" id="PS51257">
    <property type="entry name" value="PROKAR_LIPOPROTEIN"/>
    <property type="match status" value="1"/>
</dbReference>
<dbReference type="EMBL" id="UINC01015713">
    <property type="protein sequence ID" value="SVA65962.1"/>
    <property type="molecule type" value="Genomic_DNA"/>
</dbReference>
<dbReference type="InterPro" id="IPR028082">
    <property type="entry name" value="Peripla_BP_I"/>
</dbReference>
<accession>A0A381XN91</accession>
<dbReference type="InterPro" id="IPR025997">
    <property type="entry name" value="SBP_2_dom"/>
</dbReference>
<dbReference type="SUPFAM" id="SSF53822">
    <property type="entry name" value="Periplasmic binding protein-like I"/>
    <property type="match status" value="1"/>
</dbReference>
<dbReference type="Pfam" id="PF13407">
    <property type="entry name" value="Peripla_BP_4"/>
    <property type="match status" value="1"/>
</dbReference>
<evidence type="ECO:0000256" key="2">
    <source>
        <dbReference type="ARBA" id="ARBA00007639"/>
    </source>
</evidence>
<evidence type="ECO:0000256" key="1">
    <source>
        <dbReference type="ARBA" id="ARBA00004196"/>
    </source>
</evidence>
<protein>
    <recommendedName>
        <fullName evidence="4">Periplasmic binding protein domain-containing protein</fullName>
    </recommendedName>
</protein>
<proteinExistence type="inferred from homology"/>
<sequence length="330" mass="35319">MKKTLTLLPAIILTTWLGCGGNQEAPEPANTGVNGENAEKTKGIIAYTPQTLSNPFFSVIGDHIRAEAEKNGYEILIVDPDYDVKKQSDQIDDFIAKNVTAIVLVPCDRLSVGPAVQAANKAGIPVFTVDAKCAADGVKIEGHVGTDNFQGGELAGKAMIDALGEKGGKVLILDLKRAHSCVLRVDGFKKVINAHNKEAVGKIEIVSELDGNGDRTKGYQSTADALQAHEDLDAIFAINDPSALGAYTAVKEAKREAKIKIIGFDGQLDGKQAIKDGKIYADPIQHPDKMGKQIVQLVVKYQAGESFEPETLIPATLYTKAEADQDPELK</sequence>
<dbReference type="AlphaFoldDB" id="A0A381XN91"/>
<dbReference type="CDD" id="cd06322">
    <property type="entry name" value="PBP1_ABC_sugar_binding-like"/>
    <property type="match status" value="1"/>
</dbReference>
<feature type="domain" description="Periplasmic binding protein" evidence="4">
    <location>
        <begin position="45"/>
        <end position="305"/>
    </location>
</feature>
<evidence type="ECO:0000256" key="3">
    <source>
        <dbReference type="ARBA" id="ARBA00022729"/>
    </source>
</evidence>
<comment type="subcellular location">
    <subcellularLocation>
        <location evidence="1">Cell envelope</location>
    </subcellularLocation>
</comment>
<comment type="similarity">
    <text evidence="2">Belongs to the bacterial solute-binding protein 2 family.</text>
</comment>
<dbReference type="PANTHER" id="PTHR46847">
    <property type="entry name" value="D-ALLOSE-BINDING PERIPLASMIC PROTEIN-RELATED"/>
    <property type="match status" value="1"/>
</dbReference>
<dbReference type="GO" id="GO:0030313">
    <property type="term" value="C:cell envelope"/>
    <property type="evidence" value="ECO:0007669"/>
    <property type="project" value="UniProtKB-SubCell"/>
</dbReference>
<dbReference type="Gene3D" id="3.40.50.2300">
    <property type="match status" value="2"/>
</dbReference>
<reference evidence="5" key="1">
    <citation type="submission" date="2018-05" db="EMBL/GenBank/DDBJ databases">
        <authorList>
            <person name="Lanie J.A."/>
            <person name="Ng W.-L."/>
            <person name="Kazmierczak K.M."/>
            <person name="Andrzejewski T.M."/>
            <person name="Davidsen T.M."/>
            <person name="Wayne K.J."/>
            <person name="Tettelin H."/>
            <person name="Glass J.I."/>
            <person name="Rusch D."/>
            <person name="Podicherti R."/>
            <person name="Tsui H.-C.T."/>
            <person name="Winkler M.E."/>
        </authorList>
    </citation>
    <scope>NUCLEOTIDE SEQUENCE</scope>
</reference>
<organism evidence="5">
    <name type="scientific">marine metagenome</name>
    <dbReference type="NCBI Taxonomy" id="408172"/>
    <lineage>
        <taxon>unclassified sequences</taxon>
        <taxon>metagenomes</taxon>
        <taxon>ecological metagenomes</taxon>
    </lineage>
</organism>
<dbReference type="PANTHER" id="PTHR46847:SF1">
    <property type="entry name" value="D-ALLOSE-BINDING PERIPLASMIC PROTEIN-RELATED"/>
    <property type="match status" value="1"/>
</dbReference>